<keyword evidence="3" id="KW-1185">Reference proteome</keyword>
<feature type="region of interest" description="Disordered" evidence="1">
    <location>
        <begin position="1"/>
        <end position="35"/>
    </location>
</feature>
<gene>
    <name evidence="2" type="ORF">EAE97_011839</name>
</gene>
<name>A0A9P5LQZ6_9HELO</name>
<reference evidence="2 3" key="1">
    <citation type="journal article" date="2020" name="Genome Biol. Evol.">
        <title>Comparative genomics of Sclerotiniaceae.</title>
        <authorList>
            <person name="Valero Jimenez C.A."/>
            <person name="Steentjes M."/>
            <person name="Scholten O.E."/>
            <person name="Van Kan J.A.L."/>
        </authorList>
    </citation>
    <scope>NUCLEOTIDE SEQUENCE [LARGE SCALE GENOMIC DNA]</scope>
    <source>
        <strain evidence="2 3">MUCL 94</strain>
    </source>
</reference>
<dbReference type="RefSeq" id="XP_038726845.1">
    <property type="nucleotide sequence ID" value="XM_038882353.1"/>
</dbReference>
<dbReference type="AlphaFoldDB" id="A0A9P5LQZ6"/>
<feature type="compositionally biased region" description="Basic and acidic residues" evidence="1">
    <location>
        <begin position="524"/>
        <end position="538"/>
    </location>
</feature>
<evidence type="ECO:0000313" key="2">
    <source>
        <dbReference type="EMBL" id="KAF7918744.1"/>
    </source>
</evidence>
<evidence type="ECO:0000256" key="1">
    <source>
        <dbReference type="SAM" id="MobiDB-lite"/>
    </source>
</evidence>
<feature type="region of interest" description="Disordered" evidence="1">
    <location>
        <begin position="495"/>
        <end position="555"/>
    </location>
</feature>
<evidence type="ECO:0000313" key="3">
    <source>
        <dbReference type="Proteomes" id="UP000710849"/>
    </source>
</evidence>
<protein>
    <submittedName>
        <fullName evidence="2">Uncharacterized protein</fullName>
    </submittedName>
</protein>
<dbReference type="GeneID" id="62155426"/>
<comment type="caution">
    <text evidence="2">The sequence shown here is derived from an EMBL/GenBank/DDBJ whole genome shotgun (WGS) entry which is preliminary data.</text>
</comment>
<sequence>MADSSTGVPPFEGLSPKLSLSPEAGHQPRQLTAPYPEIGPPCIPGDITSHAIGQYCTICKGMKMPWGGFMPISRYKKMPVSVGRKGTILQAVQVDSAHEMSLVAMATWAVLEDKWKEAVKINHTIEQGRIKAAAHAVADITFAAMASPDFPDRGSARWWNILHEALLNPDWTVARFKARYRRPEAVPTASKFDSRGNELITLPITDKDLEQEDDDLGYDNTDDTLKGKKLLFLSRDKADGDDVDDDNDDGCEDEIGSSKTKHEISPWQFVLGQDLKPACLATPDTSKFFMVRQLRKDPSIIDVREYPHIAGFDWSDKQAVHALNRARNQIILRTNGPKTPPRLAWSQVEKDLLRHQVIKGLENGYTKHTMPWEQVAHNINVDLEKVTQKQGSALAIPSKWNARAQRTDYKTKRCCQMKKDRTGSDRNASGCMNQAAKFGDIDLLLRNSIEYPSKRKSLDEMLEIIHGAHQDPPSSIRAGTTACIAPDVEMQMVDKEEHSGVESSSTRIDKMQMDGSDESSDNEPLMKRSKSDQADSKKPLGNVHPRTRRNLEKSQ</sequence>
<dbReference type="Proteomes" id="UP000710849">
    <property type="component" value="Unassembled WGS sequence"/>
</dbReference>
<proteinExistence type="predicted"/>
<organism evidence="2 3">
    <name type="scientific">Botrytis byssoidea</name>
    <dbReference type="NCBI Taxonomy" id="139641"/>
    <lineage>
        <taxon>Eukaryota</taxon>
        <taxon>Fungi</taxon>
        <taxon>Dikarya</taxon>
        <taxon>Ascomycota</taxon>
        <taxon>Pezizomycotina</taxon>
        <taxon>Leotiomycetes</taxon>
        <taxon>Helotiales</taxon>
        <taxon>Sclerotiniaceae</taxon>
        <taxon>Botrytis</taxon>
    </lineage>
</organism>
<accession>A0A9P5LQZ6</accession>
<dbReference type="EMBL" id="RCSW01000042">
    <property type="protein sequence ID" value="KAF7918744.1"/>
    <property type="molecule type" value="Genomic_DNA"/>
</dbReference>